<dbReference type="VEuPathDB" id="FungiDB:H257_14092"/>
<dbReference type="Pfam" id="PF00025">
    <property type="entry name" value="Arf"/>
    <property type="match status" value="1"/>
</dbReference>
<dbReference type="VEuPathDB" id="FungiDB:H257_14091"/>
<dbReference type="Pfam" id="PF10510">
    <property type="entry name" value="PIG-S"/>
    <property type="match status" value="2"/>
</dbReference>
<accession>A0A397A6Z4</accession>
<feature type="transmembrane region" description="Helical" evidence="4">
    <location>
        <begin position="43"/>
        <end position="62"/>
    </location>
</feature>
<evidence type="ECO:0000256" key="3">
    <source>
        <dbReference type="PIRSR" id="PIRSR606689-1"/>
    </source>
</evidence>
<evidence type="ECO:0000256" key="1">
    <source>
        <dbReference type="ARBA" id="ARBA00022741"/>
    </source>
</evidence>
<dbReference type="PRINTS" id="PR00328">
    <property type="entry name" value="SAR1GTPBP"/>
</dbReference>
<feature type="transmembrane region" description="Helical" evidence="4">
    <location>
        <begin position="68"/>
        <end position="89"/>
    </location>
</feature>
<evidence type="ECO:0000313" key="5">
    <source>
        <dbReference type="EMBL" id="RHY02094.1"/>
    </source>
</evidence>
<keyword evidence="4" id="KW-1133">Transmembrane helix</keyword>
<dbReference type="GO" id="GO:0006506">
    <property type="term" value="P:GPI anchor biosynthetic process"/>
    <property type="evidence" value="ECO:0007669"/>
    <property type="project" value="UniProtKB-UniPathway"/>
</dbReference>
<sequence>EEDSSVAKKMFFGGLALLPWLWAVNVFHYRAQFLDGTIDPKTTICASVFEYLCAFGFMMFFIGVRRSFAGFVFVTLIFVAWVVTFQLSWKANGWQKLLLVVPPEDLDQGCLLIPILLIAPYAYHLLLVPRSPLPFDDIQAIDLHASTEALRSHVVNSETITFLQVHATPPSFAVLPRTSRVSSSEYPSLSPSIPALHDSPHAQDRALKSWLHAANLTDRAVIVLLCQDSKQDADSSVTMGVHRHGWSTGCYLSIDQQRLLVDTLFPPPSSTNTSTKLALKYRFSFTVLNEKPHEESALADAWNAALSSALAPLFEPFADAVASTLAAVTIDTQRVEFGKLAQVYRVDPTTHATYVTTADLQHAAIPAAVSFHIRSSHSADPTPEYAFVIPGYGSVAILHTPDDVPRIMRSFLFHARHLLGLGAFSSSPTHSITFLPSSSGVADWELDILVNLESSLAALHDVATTSVPKAQTFRSKLVAVRHALLAVEEAYYDPTMVSQLYFPEDQIYFVFCPLLLPLLVPLLGGVVREVKRMRKPVRTLLEQLKTMFGKKAGIPLDKIPPTVGLNSTYNVTCFMSHAQSAVAKVDISRTNVIFWDLGGQERLRAIWSKYYNESHGVVFVVDSSDPARFDEARAALASMLAHPELSDVPLLVLANKSDLDTAQTSAELTARLELDRLAESHQWTQRPISALTTYTISESRHHIPHVLSPS</sequence>
<evidence type="ECO:0000256" key="4">
    <source>
        <dbReference type="SAM" id="Phobius"/>
    </source>
</evidence>
<dbReference type="InterPro" id="IPR027417">
    <property type="entry name" value="P-loop_NTPase"/>
</dbReference>
<dbReference type="GO" id="GO:0005794">
    <property type="term" value="C:Golgi apparatus"/>
    <property type="evidence" value="ECO:0007669"/>
    <property type="project" value="TreeGrafter"/>
</dbReference>
<dbReference type="InterPro" id="IPR019540">
    <property type="entry name" value="PtdIno-glycan_biosynth_class_S"/>
</dbReference>
<protein>
    <submittedName>
        <fullName evidence="5">Uncharacterized protein</fullName>
    </submittedName>
</protein>
<name>A0A397A6Z4_APHAT</name>
<feature type="transmembrane region" description="Helical" evidence="4">
    <location>
        <begin position="110"/>
        <end position="128"/>
    </location>
</feature>
<dbReference type="UniPathway" id="UPA00196"/>
<dbReference type="Pfam" id="PF10251">
    <property type="entry name" value="PEN-2"/>
    <property type="match status" value="1"/>
</dbReference>
<dbReference type="Proteomes" id="UP000265427">
    <property type="component" value="Unassembled WGS sequence"/>
</dbReference>
<keyword evidence="4" id="KW-0472">Membrane</keyword>
<dbReference type="PANTHER" id="PTHR45909:SF1">
    <property type="entry name" value="ADP-RIBOSYLATION FACTOR-RELATED PROTEIN 1"/>
    <property type="match status" value="1"/>
</dbReference>
<dbReference type="GO" id="GO:0003924">
    <property type="term" value="F:GTPase activity"/>
    <property type="evidence" value="ECO:0007669"/>
    <property type="project" value="InterPro"/>
</dbReference>
<dbReference type="InterPro" id="IPR024156">
    <property type="entry name" value="Small_GTPase_ARF"/>
</dbReference>
<feature type="transmembrane region" description="Helical" evidence="4">
    <location>
        <begin position="507"/>
        <end position="527"/>
    </location>
</feature>
<dbReference type="SMART" id="SM00178">
    <property type="entry name" value="SAR"/>
    <property type="match status" value="1"/>
</dbReference>
<evidence type="ECO:0000256" key="2">
    <source>
        <dbReference type="ARBA" id="ARBA00023134"/>
    </source>
</evidence>
<dbReference type="GO" id="GO:0016255">
    <property type="term" value="P:attachment of GPI anchor to protein"/>
    <property type="evidence" value="ECO:0007669"/>
    <property type="project" value="InterPro"/>
</dbReference>
<feature type="binding site" evidence="3">
    <location>
        <begin position="655"/>
        <end position="658"/>
    </location>
    <ligand>
        <name>GTP</name>
        <dbReference type="ChEBI" id="CHEBI:37565"/>
    </ligand>
</feature>
<keyword evidence="2 3" id="KW-0342">GTP-binding</keyword>
<dbReference type="PROSITE" id="PS51417">
    <property type="entry name" value="ARF"/>
    <property type="match status" value="1"/>
</dbReference>
<dbReference type="InterPro" id="IPR019379">
    <property type="entry name" value="Gamma_Secretase_Asp_P_PEN2"/>
</dbReference>
<dbReference type="GO" id="GO:0043001">
    <property type="term" value="P:Golgi to plasma membrane protein transport"/>
    <property type="evidence" value="ECO:0007669"/>
    <property type="project" value="TreeGrafter"/>
</dbReference>
<dbReference type="EMBL" id="QUSZ01007606">
    <property type="protein sequence ID" value="RHY02094.1"/>
    <property type="molecule type" value="Genomic_DNA"/>
</dbReference>
<keyword evidence="4" id="KW-0812">Transmembrane</keyword>
<keyword evidence="1 3" id="KW-0547">Nucleotide-binding</keyword>
<feature type="binding site" evidence="3">
    <location>
        <position position="599"/>
    </location>
    <ligand>
        <name>GTP</name>
        <dbReference type="ChEBI" id="CHEBI:37565"/>
    </ligand>
</feature>
<dbReference type="GO" id="GO:0005525">
    <property type="term" value="F:GTP binding"/>
    <property type="evidence" value="ECO:0007669"/>
    <property type="project" value="UniProtKB-KW"/>
</dbReference>
<gene>
    <name evidence="5" type="ORF">DYB36_002169</name>
</gene>
<evidence type="ECO:0000313" key="6">
    <source>
        <dbReference type="Proteomes" id="UP000265427"/>
    </source>
</evidence>
<proteinExistence type="predicted"/>
<dbReference type="AlphaFoldDB" id="A0A397A6Z4"/>
<organism evidence="5 6">
    <name type="scientific">Aphanomyces astaci</name>
    <name type="common">Crayfish plague agent</name>
    <dbReference type="NCBI Taxonomy" id="112090"/>
    <lineage>
        <taxon>Eukaryota</taxon>
        <taxon>Sar</taxon>
        <taxon>Stramenopiles</taxon>
        <taxon>Oomycota</taxon>
        <taxon>Saprolegniomycetes</taxon>
        <taxon>Saprolegniales</taxon>
        <taxon>Verrucalvaceae</taxon>
        <taxon>Aphanomyces</taxon>
    </lineage>
</organism>
<feature type="non-terminal residue" evidence="5">
    <location>
        <position position="1"/>
    </location>
</feature>
<dbReference type="GO" id="GO:0042765">
    <property type="term" value="C:GPI-anchor transamidase complex"/>
    <property type="evidence" value="ECO:0007669"/>
    <property type="project" value="InterPro"/>
</dbReference>
<dbReference type="SUPFAM" id="SSF52540">
    <property type="entry name" value="P-loop containing nucleoside triphosphate hydrolases"/>
    <property type="match status" value="1"/>
</dbReference>
<dbReference type="PANTHER" id="PTHR45909">
    <property type="entry name" value="ADP-RIBOSYLATION FACTOR-RELATED PROTEIN 1"/>
    <property type="match status" value="1"/>
</dbReference>
<dbReference type="GO" id="GO:0034067">
    <property type="term" value="P:protein localization to Golgi apparatus"/>
    <property type="evidence" value="ECO:0007669"/>
    <property type="project" value="TreeGrafter"/>
</dbReference>
<feature type="transmembrane region" description="Helical" evidence="4">
    <location>
        <begin position="12"/>
        <end position="31"/>
    </location>
</feature>
<dbReference type="SMART" id="SM00177">
    <property type="entry name" value="ARF"/>
    <property type="match status" value="1"/>
</dbReference>
<dbReference type="Gene3D" id="3.40.50.300">
    <property type="entry name" value="P-loop containing nucleotide triphosphate hydrolases"/>
    <property type="match status" value="1"/>
</dbReference>
<dbReference type="GO" id="GO:0006886">
    <property type="term" value="P:intracellular protein transport"/>
    <property type="evidence" value="ECO:0007669"/>
    <property type="project" value="TreeGrafter"/>
</dbReference>
<dbReference type="InterPro" id="IPR006689">
    <property type="entry name" value="Small_GTPase_ARF/SAR"/>
</dbReference>
<reference evidence="5 6" key="1">
    <citation type="submission" date="2018-08" db="EMBL/GenBank/DDBJ databases">
        <title>Aphanomyces genome sequencing and annotation.</title>
        <authorList>
            <person name="Minardi D."/>
            <person name="Oidtmann B."/>
            <person name="Van Der Giezen M."/>
            <person name="Studholme D.J."/>
        </authorList>
    </citation>
    <scope>NUCLEOTIDE SEQUENCE [LARGE SCALE GENOMIC DNA]</scope>
    <source>
        <strain evidence="5 6">Kv</strain>
    </source>
</reference>
<comment type="caution">
    <text evidence="5">The sequence shown here is derived from an EMBL/GenBank/DDBJ whole genome shotgun (WGS) entry which is preliminary data.</text>
</comment>